<proteinExistence type="predicted"/>
<dbReference type="Proteomes" id="UP000054843">
    <property type="component" value="Unassembled WGS sequence"/>
</dbReference>
<keyword evidence="2" id="KW-1185">Reference proteome</keyword>
<gene>
    <name evidence="1" type="ORF">T10_9322</name>
</gene>
<evidence type="ECO:0000313" key="2">
    <source>
        <dbReference type="Proteomes" id="UP000054843"/>
    </source>
</evidence>
<dbReference type="AlphaFoldDB" id="A0A0V1M6T5"/>
<name>A0A0V1M6T5_9BILA</name>
<dbReference type="EMBL" id="JYDO01000197">
    <property type="protein sequence ID" value="KRZ67423.1"/>
    <property type="molecule type" value="Genomic_DNA"/>
</dbReference>
<comment type="caution">
    <text evidence="1">The sequence shown here is derived from an EMBL/GenBank/DDBJ whole genome shotgun (WGS) entry which is preliminary data.</text>
</comment>
<sequence>MLQRSCNQIGNHDNNLIRQRLFFFENNHRAQLNTQAAVQRLGTDTKPASHNGTDSDCDKLNITPENQSAKISQCNYQM</sequence>
<evidence type="ECO:0000313" key="1">
    <source>
        <dbReference type="EMBL" id="KRZ67423.1"/>
    </source>
</evidence>
<accession>A0A0V1M6T5</accession>
<protein>
    <submittedName>
        <fullName evidence="1">Uncharacterized protein</fullName>
    </submittedName>
</protein>
<reference evidence="1 2" key="1">
    <citation type="submission" date="2015-01" db="EMBL/GenBank/DDBJ databases">
        <title>Evolution of Trichinella species and genotypes.</title>
        <authorList>
            <person name="Korhonen P.K."/>
            <person name="Edoardo P."/>
            <person name="Giuseppe L.R."/>
            <person name="Gasser R.B."/>
        </authorList>
    </citation>
    <scope>NUCLEOTIDE SEQUENCE [LARGE SCALE GENOMIC DNA]</scope>
    <source>
        <strain evidence="1">ISS1980</strain>
    </source>
</reference>
<organism evidence="1 2">
    <name type="scientific">Trichinella papuae</name>
    <dbReference type="NCBI Taxonomy" id="268474"/>
    <lineage>
        <taxon>Eukaryota</taxon>
        <taxon>Metazoa</taxon>
        <taxon>Ecdysozoa</taxon>
        <taxon>Nematoda</taxon>
        <taxon>Enoplea</taxon>
        <taxon>Dorylaimia</taxon>
        <taxon>Trichinellida</taxon>
        <taxon>Trichinellidae</taxon>
        <taxon>Trichinella</taxon>
    </lineage>
</organism>